<evidence type="ECO:0000259" key="2">
    <source>
        <dbReference type="Pfam" id="PF07331"/>
    </source>
</evidence>
<feature type="domain" description="DUF1468" evidence="2">
    <location>
        <begin position="35"/>
        <end position="170"/>
    </location>
</feature>
<dbReference type="HOGENOM" id="CLU_110735_4_0_5"/>
<dbReference type="EMBL" id="ACQA01000003">
    <property type="protein sequence ID" value="EEQ92846.1"/>
    <property type="molecule type" value="Genomic_DNA"/>
</dbReference>
<keyword evidence="1" id="KW-0812">Transmembrane</keyword>
<sequence>MQVPLAPASSIEGAHHMSENGDGGFSRFSVEAGVALLTGALGAAVCYGAQQAGTGWTEMGPDAGYFPFYIGLLILFGSAVNLVVAFVKHRGSGEVFVELSRLKPVLGFAVPLVAFAAISTVLGLYIGTALYIAGAMMFQGRYRWWASLPAGIAVSLFFFVIFEIGFKVPLLKGPVEAFFGIY</sequence>
<dbReference type="Proteomes" id="UP000004386">
    <property type="component" value="Unassembled WGS sequence"/>
</dbReference>
<feature type="transmembrane region" description="Helical" evidence="1">
    <location>
        <begin position="108"/>
        <end position="132"/>
    </location>
</feature>
<reference evidence="3 4" key="1">
    <citation type="submission" date="2009-05" db="EMBL/GenBank/DDBJ databases">
        <authorList>
            <person name="Setubal J.C."/>
            <person name="Boyle S."/>
            <person name="Crasta O.R."/>
            <person name="Gillespie J.J."/>
            <person name="Kenyon R.W."/>
            <person name="Lu J."/>
            <person name="Mane S."/>
            <person name="Nagrani S."/>
            <person name="Shallom J.M."/>
            <person name="Shallom S."/>
            <person name="Shukla M."/>
            <person name="Snyder E.E."/>
            <person name="Sobral B.W."/>
            <person name="Wattam A.R."/>
            <person name="Will R."/>
            <person name="Williams K."/>
            <person name="Yoo H."/>
            <person name="Munk C."/>
            <person name="Tapia R."/>
            <person name="Green L."/>
            <person name="Rogers Y."/>
            <person name="Detter J.C."/>
            <person name="Bruce D."/>
            <person name="Brettin T.S."/>
            <person name="Tsolis R."/>
        </authorList>
    </citation>
    <scope>NUCLEOTIDE SEQUENCE [LARGE SCALE GENOMIC DNA]</scope>
    <source>
        <strain evidence="3 4">LMG 3301</strain>
    </source>
</reference>
<dbReference type="InterPro" id="IPR009936">
    <property type="entry name" value="DUF1468"/>
</dbReference>
<evidence type="ECO:0000256" key="1">
    <source>
        <dbReference type="SAM" id="Phobius"/>
    </source>
</evidence>
<organism evidence="3 4">
    <name type="scientific">Brucella intermedia LMG 3301</name>
    <dbReference type="NCBI Taxonomy" id="641118"/>
    <lineage>
        <taxon>Bacteria</taxon>
        <taxon>Pseudomonadati</taxon>
        <taxon>Pseudomonadota</taxon>
        <taxon>Alphaproteobacteria</taxon>
        <taxon>Hyphomicrobiales</taxon>
        <taxon>Brucellaceae</taxon>
        <taxon>Brucella/Ochrobactrum group</taxon>
        <taxon>Brucella</taxon>
    </lineage>
</organism>
<feature type="transmembrane region" description="Helical" evidence="1">
    <location>
        <begin position="66"/>
        <end position="87"/>
    </location>
</feature>
<keyword evidence="1" id="KW-1133">Transmembrane helix</keyword>
<gene>
    <name evidence="3" type="ORF">OINT_4000097</name>
</gene>
<protein>
    <recommendedName>
        <fullName evidence="2">DUF1468 domain-containing protein</fullName>
    </recommendedName>
</protein>
<comment type="caution">
    <text evidence="3">The sequence shown here is derived from an EMBL/GenBank/DDBJ whole genome shotgun (WGS) entry which is preliminary data.</text>
</comment>
<dbReference type="AlphaFoldDB" id="C4WR92"/>
<evidence type="ECO:0000313" key="4">
    <source>
        <dbReference type="Proteomes" id="UP000004386"/>
    </source>
</evidence>
<feature type="transmembrane region" description="Helical" evidence="1">
    <location>
        <begin position="144"/>
        <end position="162"/>
    </location>
</feature>
<dbReference type="Pfam" id="PF07331">
    <property type="entry name" value="TctB"/>
    <property type="match status" value="1"/>
</dbReference>
<proteinExistence type="predicted"/>
<keyword evidence="1" id="KW-0472">Membrane</keyword>
<accession>C4WR92</accession>
<evidence type="ECO:0000313" key="3">
    <source>
        <dbReference type="EMBL" id="EEQ92846.1"/>
    </source>
</evidence>
<name>C4WR92_9HYPH</name>